<dbReference type="OMA" id="HHWEHVL"/>
<protein>
    <recommendedName>
        <fullName evidence="9">RNA (guanine-9-)-methyltransferase domain-containing protein 1</fullName>
    </recommendedName>
</protein>
<dbReference type="FunFam" id="3.40.1280.30:FF:000003">
    <property type="entry name" value="tRNA methyltransferase 10C, mitochondrial RNase P subunit"/>
    <property type="match status" value="1"/>
</dbReference>
<evidence type="ECO:0000313" key="12">
    <source>
        <dbReference type="Proteomes" id="UP000494040"/>
    </source>
</evidence>
<sequence length="399" mass="46981">MLGFSLRSVVGLVGRNRSIPKNVFKLTISNCINSRGFCTNADVNNYENVDYEGITKGDENLKKNLKVIMLEFELLRQESNKVPSLMTNERWSELLNAKSKRQRIKQINFWWVNEKKKENDKKKKEEKKAKWLATQPEIEENTHIKYGFGGSNIFLRIYESTMDRWNNAKLIEAMMFGQEIIIDCGYDQHMNNREAANCAKQLLILFSENRRHKSPFSLHFVNVDRDGYMMTRFAKQIPILYNDDFPINISTKSYLDMFPKEKLVYLTPHCREELTTYNHDDIYIIGAMVDKENCKPFSLGKAKAEGLRMAKLPLDRYLDWNLGSKSLTLDQVLKIMLDMKVTGNWETSLQHVPKRKLKDDFEPKVHFLKKKFKDESFSEKLLKSRDRKHKTFDIKQVYN</sequence>
<keyword evidence="8" id="KW-0496">Mitochondrion</keyword>
<dbReference type="GO" id="GO:0032259">
    <property type="term" value="P:methylation"/>
    <property type="evidence" value="ECO:0007669"/>
    <property type="project" value="UniProtKB-KW"/>
</dbReference>
<name>A0A8I6TG58_CIMLE</name>
<dbReference type="GO" id="GO:0070131">
    <property type="term" value="P:positive regulation of mitochondrial translation"/>
    <property type="evidence" value="ECO:0007669"/>
    <property type="project" value="TreeGrafter"/>
</dbReference>
<dbReference type="GO" id="GO:0005654">
    <property type="term" value="C:nucleoplasm"/>
    <property type="evidence" value="ECO:0007669"/>
    <property type="project" value="TreeGrafter"/>
</dbReference>
<evidence type="ECO:0000256" key="4">
    <source>
        <dbReference type="ARBA" id="ARBA00022691"/>
    </source>
</evidence>
<dbReference type="KEGG" id="clec:106669339"/>
<accession>A0A8I6TG58</accession>
<evidence type="ECO:0000259" key="10">
    <source>
        <dbReference type="PROSITE" id="PS51675"/>
    </source>
</evidence>
<evidence type="ECO:0000313" key="11">
    <source>
        <dbReference type="EnsemblMetazoa" id="XP_014254239.1"/>
    </source>
</evidence>
<evidence type="ECO:0000256" key="6">
    <source>
        <dbReference type="ARBA" id="ARBA00022946"/>
    </source>
</evidence>
<dbReference type="OrthoDB" id="9976048at2759"/>
<dbReference type="InterPro" id="IPR028564">
    <property type="entry name" value="MT_TRM10-typ"/>
</dbReference>
<evidence type="ECO:0000256" key="5">
    <source>
        <dbReference type="ARBA" id="ARBA00022694"/>
    </source>
</evidence>
<dbReference type="GO" id="GO:0005739">
    <property type="term" value="C:mitochondrion"/>
    <property type="evidence" value="ECO:0007669"/>
    <property type="project" value="UniProtKB-SubCell"/>
</dbReference>
<evidence type="ECO:0000256" key="1">
    <source>
        <dbReference type="ARBA" id="ARBA00004173"/>
    </source>
</evidence>
<keyword evidence="5" id="KW-0819">tRNA processing</keyword>
<dbReference type="CDD" id="cd18102">
    <property type="entry name" value="Trm10_MRRP1"/>
    <property type="match status" value="1"/>
</dbReference>
<organism evidence="11 12">
    <name type="scientific">Cimex lectularius</name>
    <name type="common">Bed bug</name>
    <name type="synonym">Acanthia lectularia</name>
    <dbReference type="NCBI Taxonomy" id="79782"/>
    <lineage>
        <taxon>Eukaryota</taxon>
        <taxon>Metazoa</taxon>
        <taxon>Ecdysozoa</taxon>
        <taxon>Arthropoda</taxon>
        <taxon>Hexapoda</taxon>
        <taxon>Insecta</taxon>
        <taxon>Pterygota</taxon>
        <taxon>Neoptera</taxon>
        <taxon>Paraneoptera</taxon>
        <taxon>Hemiptera</taxon>
        <taxon>Heteroptera</taxon>
        <taxon>Panheteroptera</taxon>
        <taxon>Cimicomorpha</taxon>
        <taxon>Cimicidae</taxon>
        <taxon>Cimex</taxon>
    </lineage>
</organism>
<keyword evidence="3" id="KW-0808">Transferase</keyword>
<keyword evidence="4" id="KW-0949">S-adenosyl-L-methionine</keyword>
<dbReference type="InterPro" id="IPR038459">
    <property type="entry name" value="MT_TRM10-typ_sf"/>
</dbReference>
<keyword evidence="12" id="KW-1185">Reference proteome</keyword>
<evidence type="ECO:0000256" key="7">
    <source>
        <dbReference type="ARBA" id="ARBA00023054"/>
    </source>
</evidence>
<gene>
    <name evidence="11" type="primary">106669339</name>
</gene>
<dbReference type="InterPro" id="IPR007356">
    <property type="entry name" value="tRNA_m1G_MeTrfase_euk"/>
</dbReference>
<dbReference type="GO" id="GO:0000049">
    <property type="term" value="F:tRNA binding"/>
    <property type="evidence" value="ECO:0007669"/>
    <property type="project" value="TreeGrafter"/>
</dbReference>
<evidence type="ECO:0000256" key="3">
    <source>
        <dbReference type="ARBA" id="ARBA00022679"/>
    </source>
</evidence>
<evidence type="ECO:0000256" key="2">
    <source>
        <dbReference type="ARBA" id="ARBA00022603"/>
    </source>
</evidence>
<keyword evidence="2" id="KW-0489">Methyltransferase</keyword>
<dbReference type="Gene3D" id="3.40.1280.30">
    <property type="match status" value="1"/>
</dbReference>
<dbReference type="PROSITE" id="PS51675">
    <property type="entry name" value="SAM_MT_TRM10"/>
    <property type="match status" value="1"/>
</dbReference>
<keyword evidence="7" id="KW-0175">Coiled coil</keyword>
<reference evidence="11" key="1">
    <citation type="submission" date="2022-01" db="UniProtKB">
        <authorList>
            <consortium name="EnsemblMetazoa"/>
        </authorList>
    </citation>
    <scope>IDENTIFICATION</scope>
</reference>
<dbReference type="Proteomes" id="UP000494040">
    <property type="component" value="Unassembled WGS sequence"/>
</dbReference>
<dbReference type="AlphaFoldDB" id="A0A8I6TG58"/>
<dbReference type="InterPro" id="IPR025812">
    <property type="entry name" value="Trm10_C_MTase_dom"/>
</dbReference>
<evidence type="ECO:0000256" key="9">
    <source>
        <dbReference type="ARBA" id="ARBA00029803"/>
    </source>
</evidence>
<dbReference type="EnsemblMetazoa" id="XM_014398753.2">
    <property type="protein sequence ID" value="XP_014254239.1"/>
    <property type="gene ID" value="LOC106669339"/>
</dbReference>
<evidence type="ECO:0000256" key="8">
    <source>
        <dbReference type="ARBA" id="ARBA00023128"/>
    </source>
</evidence>
<proteinExistence type="predicted"/>
<dbReference type="PANTHER" id="PTHR13563">
    <property type="entry name" value="TRNA (GUANINE-9-) METHYLTRANSFERASE"/>
    <property type="match status" value="1"/>
</dbReference>
<comment type="subcellular location">
    <subcellularLocation>
        <location evidence="1">Mitochondrion</location>
    </subcellularLocation>
</comment>
<dbReference type="GO" id="GO:0097745">
    <property type="term" value="P:mitochondrial tRNA 5'-end processing"/>
    <property type="evidence" value="ECO:0007669"/>
    <property type="project" value="TreeGrafter"/>
</dbReference>
<dbReference type="GO" id="GO:0008168">
    <property type="term" value="F:methyltransferase activity"/>
    <property type="evidence" value="ECO:0007669"/>
    <property type="project" value="UniProtKB-KW"/>
</dbReference>
<feature type="domain" description="SAM-dependent MTase TRM10-type" evidence="10">
    <location>
        <begin position="166"/>
        <end position="359"/>
    </location>
</feature>
<keyword evidence="6" id="KW-0809">Transit peptide</keyword>
<dbReference type="PANTHER" id="PTHR13563:SF5">
    <property type="entry name" value="TRNA METHYLTRANSFERASE 10 HOMOLOG C"/>
    <property type="match status" value="1"/>
</dbReference>